<sequence>MIKSLLSLVSWNNKDKKKLKGTPGSGSRPTDFSFASDVDASILNDVTLPMGDGYADSSMLSHSRTLGDTSLFDSIGRKNRTVSFDFCLSSSSSEKPKNDVVVRRRSLQPRTPSPNHSDAEYSFSESIFDSPNHRNRLHSMIGDKIYETASSSPPPFTNNNVSKKL</sequence>
<proteinExistence type="predicted"/>
<accession>A0A8R1I8U0</accession>
<feature type="region of interest" description="Disordered" evidence="1">
    <location>
        <begin position="90"/>
        <end position="125"/>
    </location>
</feature>
<organism evidence="2 3">
    <name type="scientific">Caenorhabditis japonica</name>
    <dbReference type="NCBI Taxonomy" id="281687"/>
    <lineage>
        <taxon>Eukaryota</taxon>
        <taxon>Metazoa</taxon>
        <taxon>Ecdysozoa</taxon>
        <taxon>Nematoda</taxon>
        <taxon>Chromadorea</taxon>
        <taxon>Rhabditida</taxon>
        <taxon>Rhabditina</taxon>
        <taxon>Rhabditomorpha</taxon>
        <taxon>Rhabditoidea</taxon>
        <taxon>Rhabditidae</taxon>
        <taxon>Peloderinae</taxon>
        <taxon>Caenorhabditis</taxon>
    </lineage>
</organism>
<name>A0A8R1I8U0_CAEJA</name>
<evidence type="ECO:0000256" key="1">
    <source>
        <dbReference type="SAM" id="MobiDB-lite"/>
    </source>
</evidence>
<dbReference type="EnsemblMetazoa" id="CJA23856.1">
    <property type="protein sequence ID" value="CJA23856.1"/>
    <property type="gene ID" value="WBGene00179428"/>
</dbReference>
<evidence type="ECO:0000313" key="2">
    <source>
        <dbReference type="EnsemblMetazoa" id="CJA23856.1"/>
    </source>
</evidence>
<feature type="region of interest" description="Disordered" evidence="1">
    <location>
        <begin position="145"/>
        <end position="165"/>
    </location>
</feature>
<keyword evidence="3" id="KW-1185">Reference proteome</keyword>
<protein>
    <submittedName>
        <fullName evidence="2">Uncharacterized protein</fullName>
    </submittedName>
</protein>
<dbReference type="AlphaFoldDB" id="A0A8R1I8U0"/>
<dbReference type="Proteomes" id="UP000005237">
    <property type="component" value="Unassembled WGS sequence"/>
</dbReference>
<reference evidence="2" key="2">
    <citation type="submission" date="2022-06" db="UniProtKB">
        <authorList>
            <consortium name="EnsemblMetazoa"/>
        </authorList>
    </citation>
    <scope>IDENTIFICATION</scope>
    <source>
        <strain evidence="2">DF5081</strain>
    </source>
</reference>
<reference evidence="3" key="1">
    <citation type="submission" date="2010-08" db="EMBL/GenBank/DDBJ databases">
        <authorList>
            <consortium name="Caenorhabditis japonica Sequencing Consortium"/>
            <person name="Wilson R.K."/>
        </authorList>
    </citation>
    <scope>NUCLEOTIDE SEQUENCE [LARGE SCALE GENOMIC DNA]</scope>
    <source>
        <strain evidence="3">DF5081</strain>
    </source>
</reference>
<evidence type="ECO:0000313" key="3">
    <source>
        <dbReference type="Proteomes" id="UP000005237"/>
    </source>
</evidence>